<evidence type="ECO:0000256" key="7">
    <source>
        <dbReference type="PIRSR" id="PIRSR618044-1"/>
    </source>
</evidence>
<evidence type="ECO:0000259" key="11">
    <source>
        <dbReference type="Pfam" id="PF00768"/>
    </source>
</evidence>
<dbReference type="GO" id="GO:0071555">
    <property type="term" value="P:cell wall organization"/>
    <property type="evidence" value="ECO:0007669"/>
    <property type="project" value="UniProtKB-KW"/>
</dbReference>
<evidence type="ECO:0000256" key="1">
    <source>
        <dbReference type="ARBA" id="ARBA00007164"/>
    </source>
</evidence>
<dbReference type="PANTHER" id="PTHR21581:SF26">
    <property type="entry name" value="D-ALANYL-D-ALANINE ENDOPEPTIDASE"/>
    <property type="match status" value="1"/>
</dbReference>
<name>A0A0C1R3R1_9CLOT</name>
<dbReference type="PRINTS" id="PR00725">
    <property type="entry name" value="DADACBPTASE1"/>
</dbReference>
<dbReference type="GO" id="GO:0008360">
    <property type="term" value="P:regulation of cell shape"/>
    <property type="evidence" value="ECO:0007669"/>
    <property type="project" value="UniProtKB-KW"/>
</dbReference>
<feature type="domain" description="Peptidase S11 D-alanyl-D-alanine carboxypeptidase A N-terminal" evidence="11">
    <location>
        <begin position="23"/>
        <end position="265"/>
    </location>
</feature>
<accession>A0A0C1R3R1</accession>
<evidence type="ECO:0000256" key="4">
    <source>
        <dbReference type="ARBA" id="ARBA00022960"/>
    </source>
</evidence>
<evidence type="ECO:0000256" key="8">
    <source>
        <dbReference type="PIRSR" id="PIRSR618044-2"/>
    </source>
</evidence>
<dbReference type="InterPro" id="IPR001967">
    <property type="entry name" value="Peptidase_S11_N"/>
</dbReference>
<dbReference type="GO" id="GO:0009252">
    <property type="term" value="P:peptidoglycan biosynthetic process"/>
    <property type="evidence" value="ECO:0007669"/>
    <property type="project" value="UniProtKB-KW"/>
</dbReference>
<keyword evidence="2" id="KW-0732">Signal</keyword>
<dbReference type="Gene3D" id="3.40.710.10">
    <property type="entry name" value="DD-peptidase/beta-lactamase superfamily"/>
    <property type="match status" value="1"/>
</dbReference>
<dbReference type="Proteomes" id="UP000031366">
    <property type="component" value="Unassembled WGS sequence"/>
</dbReference>
<feature type="active site" description="Acyl-ester intermediate" evidence="7">
    <location>
        <position position="59"/>
    </location>
</feature>
<feature type="active site" evidence="7">
    <location>
        <position position="119"/>
    </location>
</feature>
<evidence type="ECO:0000256" key="6">
    <source>
        <dbReference type="ARBA" id="ARBA00023316"/>
    </source>
</evidence>
<evidence type="ECO:0000256" key="2">
    <source>
        <dbReference type="ARBA" id="ARBA00022729"/>
    </source>
</evidence>
<keyword evidence="4" id="KW-0133">Cell shape</keyword>
<dbReference type="EMBL" id="AYSO01000020">
    <property type="protein sequence ID" value="KIE45096.1"/>
    <property type="molecule type" value="Genomic_DNA"/>
</dbReference>
<dbReference type="InterPro" id="IPR018044">
    <property type="entry name" value="Peptidase_S11"/>
</dbReference>
<dbReference type="STRING" id="29341.RSJ17_06195"/>
<dbReference type="GO" id="GO:0006508">
    <property type="term" value="P:proteolysis"/>
    <property type="evidence" value="ECO:0007669"/>
    <property type="project" value="InterPro"/>
</dbReference>
<feature type="active site" description="Proton acceptor" evidence="7">
    <location>
        <position position="62"/>
    </location>
</feature>
<evidence type="ECO:0000313" key="13">
    <source>
        <dbReference type="Proteomes" id="UP000031366"/>
    </source>
</evidence>
<keyword evidence="10" id="KW-1133">Transmembrane helix</keyword>
<dbReference type="SUPFAM" id="SSF56601">
    <property type="entry name" value="beta-lactamase/transpeptidase-like"/>
    <property type="match status" value="1"/>
</dbReference>
<reference evidence="12 13" key="1">
    <citation type="journal article" date="2015" name="Infect. Genet. Evol.">
        <title>Genomic sequences of six botulinum neurotoxin-producing strains representing three clostridial species illustrate the mobility and diversity of botulinum neurotoxin genes.</title>
        <authorList>
            <person name="Smith T.J."/>
            <person name="Hill K.K."/>
            <person name="Xie G."/>
            <person name="Foley B.T."/>
            <person name="Williamson C.H."/>
            <person name="Foster J.T."/>
            <person name="Johnson S.L."/>
            <person name="Chertkov O."/>
            <person name="Teshima H."/>
            <person name="Gibbons H.S."/>
            <person name="Johnsky L.A."/>
            <person name="Karavis M.A."/>
            <person name="Smith L.A."/>
        </authorList>
    </citation>
    <scope>NUCLEOTIDE SEQUENCE [LARGE SCALE GENOMIC DNA]</scope>
    <source>
        <strain evidence="12 13">CDC 2741</strain>
    </source>
</reference>
<evidence type="ECO:0000256" key="3">
    <source>
        <dbReference type="ARBA" id="ARBA00022801"/>
    </source>
</evidence>
<feature type="transmembrane region" description="Helical" evidence="10">
    <location>
        <begin position="400"/>
        <end position="420"/>
    </location>
</feature>
<dbReference type="Pfam" id="PF00768">
    <property type="entry name" value="Peptidase_S11"/>
    <property type="match status" value="1"/>
</dbReference>
<organism evidence="12 13">
    <name type="scientific">Clostridium argentinense CDC 2741</name>
    <dbReference type="NCBI Taxonomy" id="1418104"/>
    <lineage>
        <taxon>Bacteria</taxon>
        <taxon>Bacillati</taxon>
        <taxon>Bacillota</taxon>
        <taxon>Clostridia</taxon>
        <taxon>Eubacteriales</taxon>
        <taxon>Clostridiaceae</taxon>
        <taxon>Clostridium</taxon>
    </lineage>
</organism>
<evidence type="ECO:0000256" key="10">
    <source>
        <dbReference type="SAM" id="Phobius"/>
    </source>
</evidence>
<dbReference type="AlphaFoldDB" id="A0A0C1R3R1"/>
<keyword evidence="3" id="KW-0378">Hydrolase</keyword>
<proteinExistence type="inferred from homology"/>
<gene>
    <name evidence="12" type="ORF">U732_679</name>
</gene>
<evidence type="ECO:0000256" key="5">
    <source>
        <dbReference type="ARBA" id="ARBA00022984"/>
    </source>
</evidence>
<dbReference type="RefSeq" id="WP_052268298.1">
    <property type="nucleotide sequence ID" value="NZ_AYSO01000020.1"/>
</dbReference>
<keyword evidence="5" id="KW-0573">Peptidoglycan synthesis</keyword>
<keyword evidence="13" id="KW-1185">Reference proteome</keyword>
<keyword evidence="12" id="KW-0121">Carboxypeptidase</keyword>
<sequence length="438" mass="49892">MRKKFITLLMTIIIIFSSTYNVFALEKPEIVGQYAITVDFDSGEIIYYKEGDNTTFPASITKIMSSLLLCENVNMDEKLIFTQEAAEQEPTAINGVYTYINVGAEILASDILKSMMIVSANDMTTALATNIPNKDDGGKAFVEMMNKRAKELGMNSTNFVTPNGLDDYTDKHKSTAYDLTRLARKTFTIEKFLEVVKISSTELAIGERAPFNIKNTNKFVREDSEFYDKSCIGGKTGYTDKAGRCLLTVFERDGRKIIGVVLNSKLNDADTVVFEDMKKIIDYSYDVLPTVYKYKNNSNKEVELKTGNVIETLPVEYKLFKYFGPKKAIEAPIIISKDLTYYDNEPNNKEAKIEFDITGDIFKRKSEESFGTVTLKTRDASKSSEITTTITLWSIIKANLLIYIFILIIIILVIRVLINVRKRKNRMKRMEKIKRRKK</sequence>
<dbReference type="OrthoDB" id="1701915at2"/>
<protein>
    <submittedName>
        <fullName evidence="12">D-alanyl-D-alanine carboxypeptidase family protein</fullName>
    </submittedName>
</protein>
<keyword evidence="12" id="KW-0645">Protease</keyword>
<keyword evidence="10" id="KW-0812">Transmembrane</keyword>
<dbReference type="PANTHER" id="PTHR21581">
    <property type="entry name" value="D-ALANYL-D-ALANINE CARBOXYPEPTIDASE"/>
    <property type="match status" value="1"/>
</dbReference>
<evidence type="ECO:0000256" key="9">
    <source>
        <dbReference type="RuleBase" id="RU004016"/>
    </source>
</evidence>
<keyword evidence="6" id="KW-0961">Cell wall biogenesis/degradation</keyword>
<comment type="caution">
    <text evidence="12">The sequence shown here is derived from an EMBL/GenBank/DDBJ whole genome shotgun (WGS) entry which is preliminary data.</text>
</comment>
<feature type="binding site" evidence="8">
    <location>
        <position position="235"/>
    </location>
    <ligand>
        <name>substrate</name>
    </ligand>
</feature>
<dbReference type="GO" id="GO:0009002">
    <property type="term" value="F:serine-type D-Ala-D-Ala carboxypeptidase activity"/>
    <property type="evidence" value="ECO:0007669"/>
    <property type="project" value="InterPro"/>
</dbReference>
<dbReference type="InterPro" id="IPR012338">
    <property type="entry name" value="Beta-lactam/transpept-like"/>
</dbReference>
<comment type="similarity">
    <text evidence="1 9">Belongs to the peptidase S11 family.</text>
</comment>
<evidence type="ECO:0000313" key="12">
    <source>
        <dbReference type="EMBL" id="KIE45096.1"/>
    </source>
</evidence>
<keyword evidence="10" id="KW-0472">Membrane</keyword>